<dbReference type="GO" id="GO:0008270">
    <property type="term" value="F:zinc ion binding"/>
    <property type="evidence" value="ECO:0007669"/>
    <property type="project" value="UniProtKB-KW"/>
</dbReference>
<dbReference type="PROSITE" id="PS50158">
    <property type="entry name" value="ZF_CCHC"/>
    <property type="match status" value="1"/>
</dbReference>
<evidence type="ECO:0000313" key="4">
    <source>
        <dbReference type="Proteomes" id="UP000749559"/>
    </source>
</evidence>
<dbReference type="InterPro" id="IPR005162">
    <property type="entry name" value="Retrotrans_gag_dom"/>
</dbReference>
<reference evidence="3" key="1">
    <citation type="submission" date="2022-03" db="EMBL/GenBank/DDBJ databases">
        <authorList>
            <person name="Martin C."/>
        </authorList>
    </citation>
    <scope>NUCLEOTIDE SEQUENCE</scope>
</reference>
<protein>
    <recommendedName>
        <fullName evidence="2">CCHC-type domain-containing protein</fullName>
    </recommendedName>
</protein>
<dbReference type="EMBL" id="CAIIXF020000012">
    <property type="protein sequence ID" value="CAH1802582.1"/>
    <property type="molecule type" value="Genomic_DNA"/>
</dbReference>
<dbReference type="Pfam" id="PF13917">
    <property type="entry name" value="zf-CCHC_3"/>
    <property type="match status" value="1"/>
</dbReference>
<keyword evidence="4" id="KW-1185">Reference proteome</keyword>
<dbReference type="Gene3D" id="4.10.60.10">
    <property type="entry name" value="Zinc finger, CCHC-type"/>
    <property type="match status" value="1"/>
</dbReference>
<dbReference type="GO" id="GO:0003676">
    <property type="term" value="F:nucleic acid binding"/>
    <property type="evidence" value="ECO:0007669"/>
    <property type="project" value="InterPro"/>
</dbReference>
<dbReference type="InterPro" id="IPR036875">
    <property type="entry name" value="Znf_CCHC_sf"/>
</dbReference>
<name>A0A8S4Q8T7_OWEFU</name>
<dbReference type="Pfam" id="PF03732">
    <property type="entry name" value="Retrotrans_gag"/>
    <property type="match status" value="1"/>
</dbReference>
<keyword evidence="1" id="KW-0862">Zinc</keyword>
<dbReference type="Proteomes" id="UP000749559">
    <property type="component" value="Unassembled WGS sequence"/>
</dbReference>
<dbReference type="SMART" id="SM00343">
    <property type="entry name" value="ZnF_C2HC"/>
    <property type="match status" value="3"/>
</dbReference>
<dbReference type="OrthoDB" id="2019540at2759"/>
<sequence length="308" mass="34551">MDLRNRRLPEISKGVLKEDQDIIADMSLRPGKFNGHSEEDPALWFSNFESWVLICDKTFNTPEKIVHSLRLLLGPSAQCQSWFGTMSEDDKKDISSIKTSFLKHFGDGQVLWSLENKLADLKMADCSSLEDYLTQIHSLGNRLGRSEQDKTRQFVRNLTDPIKYIVYPQNVTTWQAAVNAARIAEETLKIAGDRSKPKTKVASIVCQLCSGEGHSASECIRTSANAMGQKSGNDTSSTKCQICSKSGHGAADCWYRYKDARENRHQENTRSRGNNNYVPRSQNSSIVCYSCNQPGHRSFQCNAKNVNG</sequence>
<proteinExistence type="predicted"/>
<comment type="caution">
    <text evidence="3">The sequence shown here is derived from an EMBL/GenBank/DDBJ whole genome shotgun (WGS) entry which is preliminary data.</text>
</comment>
<accession>A0A8S4Q8T7</accession>
<dbReference type="Pfam" id="PF00098">
    <property type="entry name" value="zf-CCHC"/>
    <property type="match status" value="1"/>
</dbReference>
<organism evidence="3 4">
    <name type="scientific">Owenia fusiformis</name>
    <name type="common">Polychaete worm</name>
    <dbReference type="NCBI Taxonomy" id="6347"/>
    <lineage>
        <taxon>Eukaryota</taxon>
        <taxon>Metazoa</taxon>
        <taxon>Spiralia</taxon>
        <taxon>Lophotrochozoa</taxon>
        <taxon>Annelida</taxon>
        <taxon>Polychaeta</taxon>
        <taxon>Sedentaria</taxon>
        <taxon>Canalipalpata</taxon>
        <taxon>Sabellida</taxon>
        <taxon>Oweniida</taxon>
        <taxon>Oweniidae</taxon>
        <taxon>Owenia</taxon>
    </lineage>
</organism>
<keyword evidence="1" id="KW-0479">Metal-binding</keyword>
<feature type="domain" description="CCHC-type" evidence="2">
    <location>
        <begin position="288"/>
        <end position="301"/>
    </location>
</feature>
<gene>
    <name evidence="3" type="ORF">OFUS_LOCUS26249</name>
</gene>
<dbReference type="SUPFAM" id="SSF57756">
    <property type="entry name" value="Retrovirus zinc finger-like domains"/>
    <property type="match status" value="1"/>
</dbReference>
<keyword evidence="1" id="KW-0863">Zinc-finger</keyword>
<evidence type="ECO:0000313" key="3">
    <source>
        <dbReference type="EMBL" id="CAH1802582.1"/>
    </source>
</evidence>
<dbReference type="AlphaFoldDB" id="A0A8S4Q8T7"/>
<evidence type="ECO:0000259" key="2">
    <source>
        <dbReference type="PROSITE" id="PS50158"/>
    </source>
</evidence>
<evidence type="ECO:0000256" key="1">
    <source>
        <dbReference type="PROSITE-ProRule" id="PRU00047"/>
    </source>
</evidence>
<dbReference type="InterPro" id="IPR001878">
    <property type="entry name" value="Znf_CCHC"/>
</dbReference>